<proteinExistence type="predicted"/>
<evidence type="ECO:0000313" key="1">
    <source>
        <dbReference type="EMBL" id="MFD1342197.1"/>
    </source>
</evidence>
<dbReference type="RefSeq" id="WP_386802258.1">
    <property type="nucleotide sequence ID" value="NZ_JBHTMU010000009.1"/>
</dbReference>
<sequence length="107" mass="12375">MDDIRDLLDAERTALTSGDFEEIERLSQIKAHFFEASANFPTDPGELEQINRMLRRNQELFRAALDGIQAAVDRMALLKDVRIETYLGDGQKRRISEKRSSRLERHA</sequence>
<evidence type="ECO:0008006" key="3">
    <source>
        <dbReference type="Google" id="ProtNLM"/>
    </source>
</evidence>
<dbReference type="EMBL" id="JBHTMU010000009">
    <property type="protein sequence ID" value="MFD1342197.1"/>
    <property type="molecule type" value="Genomic_DNA"/>
</dbReference>
<comment type="caution">
    <text evidence="1">The sequence shown here is derived from an EMBL/GenBank/DDBJ whole genome shotgun (WGS) entry which is preliminary data.</text>
</comment>
<keyword evidence="2" id="KW-1185">Reference proteome</keyword>
<accession>A0ABW3ZHH0</accession>
<gene>
    <name evidence="1" type="ORF">ACFQ4E_07190</name>
</gene>
<organism evidence="1 2">
    <name type="scientific">Litorisediminicola beolgyonensis</name>
    <dbReference type="NCBI Taxonomy" id="1173614"/>
    <lineage>
        <taxon>Bacteria</taxon>
        <taxon>Pseudomonadati</taxon>
        <taxon>Pseudomonadota</taxon>
        <taxon>Alphaproteobacteria</taxon>
        <taxon>Rhodobacterales</taxon>
        <taxon>Paracoccaceae</taxon>
        <taxon>Litorisediminicola</taxon>
    </lineage>
</organism>
<protein>
    <recommendedName>
        <fullName evidence="3">FlgN protein</fullName>
    </recommendedName>
</protein>
<evidence type="ECO:0000313" key="2">
    <source>
        <dbReference type="Proteomes" id="UP001597135"/>
    </source>
</evidence>
<reference evidence="2" key="1">
    <citation type="journal article" date="2019" name="Int. J. Syst. Evol. Microbiol.">
        <title>The Global Catalogue of Microorganisms (GCM) 10K type strain sequencing project: providing services to taxonomists for standard genome sequencing and annotation.</title>
        <authorList>
            <consortium name="The Broad Institute Genomics Platform"/>
            <consortium name="The Broad Institute Genome Sequencing Center for Infectious Disease"/>
            <person name="Wu L."/>
            <person name="Ma J."/>
        </authorList>
    </citation>
    <scope>NUCLEOTIDE SEQUENCE [LARGE SCALE GENOMIC DNA]</scope>
    <source>
        <strain evidence="2">CCUG 62953</strain>
    </source>
</reference>
<dbReference type="Proteomes" id="UP001597135">
    <property type="component" value="Unassembled WGS sequence"/>
</dbReference>
<name>A0ABW3ZHH0_9RHOB</name>